<name>A0AAV4B043_9GAST</name>
<evidence type="ECO:0000313" key="2">
    <source>
        <dbReference type="Proteomes" id="UP000735302"/>
    </source>
</evidence>
<proteinExistence type="predicted"/>
<evidence type="ECO:0008006" key="3">
    <source>
        <dbReference type="Google" id="ProtNLM"/>
    </source>
</evidence>
<gene>
    <name evidence="1" type="ORF">PoB_003941000</name>
</gene>
<reference evidence="1 2" key="1">
    <citation type="journal article" date="2021" name="Elife">
        <title>Chloroplast acquisition without the gene transfer in kleptoplastic sea slugs, Plakobranchus ocellatus.</title>
        <authorList>
            <person name="Maeda T."/>
            <person name="Takahashi S."/>
            <person name="Yoshida T."/>
            <person name="Shimamura S."/>
            <person name="Takaki Y."/>
            <person name="Nagai Y."/>
            <person name="Toyoda A."/>
            <person name="Suzuki Y."/>
            <person name="Arimoto A."/>
            <person name="Ishii H."/>
            <person name="Satoh N."/>
            <person name="Nishiyama T."/>
            <person name="Hasebe M."/>
            <person name="Maruyama T."/>
            <person name="Minagawa J."/>
            <person name="Obokata J."/>
            <person name="Shigenobu S."/>
        </authorList>
    </citation>
    <scope>NUCLEOTIDE SEQUENCE [LARGE SCALE GENOMIC DNA]</scope>
</reference>
<comment type="caution">
    <text evidence="1">The sequence shown here is derived from an EMBL/GenBank/DDBJ whole genome shotgun (WGS) entry which is preliminary data.</text>
</comment>
<dbReference type="EMBL" id="BLXT01004470">
    <property type="protein sequence ID" value="GFO12905.1"/>
    <property type="molecule type" value="Genomic_DNA"/>
</dbReference>
<organism evidence="1 2">
    <name type="scientific">Plakobranchus ocellatus</name>
    <dbReference type="NCBI Taxonomy" id="259542"/>
    <lineage>
        <taxon>Eukaryota</taxon>
        <taxon>Metazoa</taxon>
        <taxon>Spiralia</taxon>
        <taxon>Lophotrochozoa</taxon>
        <taxon>Mollusca</taxon>
        <taxon>Gastropoda</taxon>
        <taxon>Heterobranchia</taxon>
        <taxon>Euthyneura</taxon>
        <taxon>Panpulmonata</taxon>
        <taxon>Sacoglossa</taxon>
        <taxon>Placobranchoidea</taxon>
        <taxon>Plakobranchidae</taxon>
        <taxon>Plakobranchus</taxon>
    </lineage>
</organism>
<accession>A0AAV4B043</accession>
<evidence type="ECO:0000313" key="1">
    <source>
        <dbReference type="EMBL" id="GFO12905.1"/>
    </source>
</evidence>
<dbReference type="AlphaFoldDB" id="A0AAV4B043"/>
<protein>
    <recommendedName>
        <fullName evidence="3">Bestrophin homolog</fullName>
    </recommendedName>
</protein>
<sequence length="82" mass="9272">MSNLTATSVFGNTPVPLVRYYTKLAMIFILSSQNRVITGFRHFISPGLRFGEEAVGRAQTHSRRVLQISGQILYPLCHQHLQ</sequence>
<keyword evidence="2" id="KW-1185">Reference proteome</keyword>
<dbReference type="Proteomes" id="UP000735302">
    <property type="component" value="Unassembled WGS sequence"/>
</dbReference>